<name>A0ABD2WRG9_9HYME</name>
<dbReference type="AlphaFoldDB" id="A0ABD2WRG9"/>
<feature type="signal peptide" evidence="1">
    <location>
        <begin position="1"/>
        <end position="17"/>
    </location>
</feature>
<dbReference type="EMBL" id="JBJJXI010000080">
    <property type="protein sequence ID" value="KAL3395480.1"/>
    <property type="molecule type" value="Genomic_DNA"/>
</dbReference>
<evidence type="ECO:0000313" key="3">
    <source>
        <dbReference type="Proteomes" id="UP001627154"/>
    </source>
</evidence>
<accession>A0ABD2WRG9</accession>
<evidence type="ECO:0000256" key="1">
    <source>
        <dbReference type="SAM" id="SignalP"/>
    </source>
</evidence>
<evidence type="ECO:0008006" key="4">
    <source>
        <dbReference type="Google" id="ProtNLM"/>
    </source>
</evidence>
<dbReference type="Proteomes" id="UP001627154">
    <property type="component" value="Unassembled WGS sequence"/>
</dbReference>
<gene>
    <name evidence="2" type="ORF">TKK_010315</name>
</gene>
<evidence type="ECO:0000313" key="2">
    <source>
        <dbReference type="EMBL" id="KAL3395480.1"/>
    </source>
</evidence>
<organism evidence="2 3">
    <name type="scientific">Trichogramma kaykai</name>
    <dbReference type="NCBI Taxonomy" id="54128"/>
    <lineage>
        <taxon>Eukaryota</taxon>
        <taxon>Metazoa</taxon>
        <taxon>Ecdysozoa</taxon>
        <taxon>Arthropoda</taxon>
        <taxon>Hexapoda</taxon>
        <taxon>Insecta</taxon>
        <taxon>Pterygota</taxon>
        <taxon>Neoptera</taxon>
        <taxon>Endopterygota</taxon>
        <taxon>Hymenoptera</taxon>
        <taxon>Apocrita</taxon>
        <taxon>Proctotrupomorpha</taxon>
        <taxon>Chalcidoidea</taxon>
        <taxon>Trichogrammatidae</taxon>
        <taxon>Trichogramma</taxon>
    </lineage>
</organism>
<keyword evidence="1" id="KW-0732">Signal</keyword>
<reference evidence="2 3" key="1">
    <citation type="journal article" date="2024" name="bioRxiv">
        <title>A reference genome for Trichogramma kaykai: A tiny desert-dwelling parasitoid wasp with competing sex-ratio distorters.</title>
        <authorList>
            <person name="Culotta J."/>
            <person name="Lindsey A.R."/>
        </authorList>
    </citation>
    <scope>NUCLEOTIDE SEQUENCE [LARGE SCALE GENOMIC DNA]</scope>
    <source>
        <strain evidence="2 3">KSX58</strain>
    </source>
</reference>
<proteinExistence type="predicted"/>
<feature type="chain" id="PRO_5044876318" description="Secreted protein" evidence="1">
    <location>
        <begin position="18"/>
        <end position="113"/>
    </location>
</feature>
<keyword evidence="3" id="KW-1185">Reference proteome</keyword>
<protein>
    <recommendedName>
        <fullName evidence="4">Secreted protein</fullName>
    </recommendedName>
</protein>
<comment type="caution">
    <text evidence="2">The sequence shown here is derived from an EMBL/GenBank/DDBJ whole genome shotgun (WGS) entry which is preliminary data.</text>
</comment>
<sequence>MLYRLLFLFVLRRFCCCYAVATAATAAPRVHAAVATDNRLALPYSRGSYFFRILRSRGHCIIIVSRASRWCVRRRRERVFGRRGRRQRLSPPRKKKKSIEQVTIAQTVCNVKA</sequence>